<organism evidence="3 4">
    <name type="scientific">Roseibacillus persicicus</name>
    <dbReference type="NCBI Taxonomy" id="454148"/>
    <lineage>
        <taxon>Bacteria</taxon>
        <taxon>Pseudomonadati</taxon>
        <taxon>Verrucomicrobiota</taxon>
        <taxon>Verrucomicrobiia</taxon>
        <taxon>Verrucomicrobiales</taxon>
        <taxon>Verrucomicrobiaceae</taxon>
        <taxon>Roseibacillus</taxon>
    </lineage>
</organism>
<dbReference type="Gene3D" id="3.30.230.10">
    <property type="match status" value="1"/>
</dbReference>
<dbReference type="SUPFAM" id="SSF54211">
    <property type="entry name" value="Ribosomal protein S5 domain 2-like"/>
    <property type="match status" value="1"/>
</dbReference>
<keyword evidence="1" id="KW-0732">Signal</keyword>
<keyword evidence="4" id="KW-1185">Reference proteome</keyword>
<evidence type="ECO:0000259" key="2">
    <source>
        <dbReference type="Pfam" id="PF05362"/>
    </source>
</evidence>
<dbReference type="AlphaFoldDB" id="A0A918TE59"/>
<dbReference type="GO" id="GO:0004252">
    <property type="term" value="F:serine-type endopeptidase activity"/>
    <property type="evidence" value="ECO:0007669"/>
    <property type="project" value="InterPro"/>
</dbReference>
<feature type="domain" description="Lon proteolytic" evidence="2">
    <location>
        <begin position="51"/>
        <end position="184"/>
    </location>
</feature>
<dbReference type="RefSeq" id="WP_189566743.1">
    <property type="nucleotide sequence ID" value="NZ_BMXI01000001.1"/>
</dbReference>
<dbReference type="InterPro" id="IPR027065">
    <property type="entry name" value="Lon_Prtase"/>
</dbReference>
<feature type="signal peptide" evidence="1">
    <location>
        <begin position="1"/>
        <end position="22"/>
    </location>
</feature>
<sequence>MKGSVQLLVCLLTGSLFQVAVAEEPALRQAMIKGLLVVELGDGSHAGTASQMNGTVVKGSGTGFEVSFNQEVGEMMESATSEVAKFMSVRHGDDLPEGVKVELAFADKYSPKDGPSAAVVSALLCESIISGDVIDSGFAATGDMTATGEVRSIGGLTGKISGAIKKGCELLAAPEANKSSFQDLLLIDGIKPLYEIQLFTISDFEQARAIAMEERDEDMQTAIDEFELVQGALKKDEAFLKNQKVREKLRNIVQLAPNHVSARLLYLESVGKAPSQLSLPGSLTKIEQAAGSLSAMLQDGSFLESKGNDNVLFRLANDIANMRPMLDPRTLDYSDSYSDVANYVKQLRGRSQISRGQVEKFNQMVETVVAERENLLNDQEIREELMLE</sequence>
<dbReference type="Pfam" id="PF05362">
    <property type="entry name" value="Lon_C"/>
    <property type="match status" value="1"/>
</dbReference>
<dbReference type="GO" id="GO:0030163">
    <property type="term" value="P:protein catabolic process"/>
    <property type="evidence" value="ECO:0007669"/>
    <property type="project" value="InterPro"/>
</dbReference>
<evidence type="ECO:0000313" key="3">
    <source>
        <dbReference type="EMBL" id="GHC41794.1"/>
    </source>
</evidence>
<accession>A0A918TE59</accession>
<dbReference type="PANTHER" id="PTHR10046">
    <property type="entry name" value="ATP DEPENDENT LON PROTEASE FAMILY MEMBER"/>
    <property type="match status" value="1"/>
</dbReference>
<dbReference type="GO" id="GO:0006508">
    <property type="term" value="P:proteolysis"/>
    <property type="evidence" value="ECO:0007669"/>
    <property type="project" value="InterPro"/>
</dbReference>
<reference evidence="3" key="1">
    <citation type="journal article" date="2014" name="Int. J. Syst. Evol. Microbiol.">
        <title>Complete genome sequence of Corynebacterium casei LMG S-19264T (=DSM 44701T), isolated from a smear-ripened cheese.</title>
        <authorList>
            <consortium name="US DOE Joint Genome Institute (JGI-PGF)"/>
            <person name="Walter F."/>
            <person name="Albersmeier A."/>
            <person name="Kalinowski J."/>
            <person name="Ruckert C."/>
        </authorList>
    </citation>
    <scope>NUCLEOTIDE SEQUENCE</scope>
    <source>
        <strain evidence="3">KCTC 12988</strain>
    </source>
</reference>
<evidence type="ECO:0000313" key="4">
    <source>
        <dbReference type="Proteomes" id="UP000644507"/>
    </source>
</evidence>
<proteinExistence type="predicted"/>
<dbReference type="GO" id="GO:0004176">
    <property type="term" value="F:ATP-dependent peptidase activity"/>
    <property type="evidence" value="ECO:0007669"/>
    <property type="project" value="InterPro"/>
</dbReference>
<feature type="chain" id="PRO_5037783443" description="Lon proteolytic domain-containing protein" evidence="1">
    <location>
        <begin position="23"/>
        <end position="388"/>
    </location>
</feature>
<evidence type="ECO:0000256" key="1">
    <source>
        <dbReference type="SAM" id="SignalP"/>
    </source>
</evidence>
<dbReference type="InterPro" id="IPR020568">
    <property type="entry name" value="Ribosomal_Su5_D2-typ_SF"/>
</dbReference>
<dbReference type="GO" id="GO:0005524">
    <property type="term" value="F:ATP binding"/>
    <property type="evidence" value="ECO:0007669"/>
    <property type="project" value="InterPro"/>
</dbReference>
<dbReference type="PRINTS" id="PR00830">
    <property type="entry name" value="ENDOLAPTASE"/>
</dbReference>
<dbReference type="InterPro" id="IPR014721">
    <property type="entry name" value="Ribsml_uS5_D2-typ_fold_subgr"/>
</dbReference>
<protein>
    <recommendedName>
        <fullName evidence="2">Lon proteolytic domain-containing protein</fullName>
    </recommendedName>
</protein>
<name>A0A918TE59_9BACT</name>
<gene>
    <name evidence="3" type="ORF">GCM10007100_03310</name>
</gene>
<dbReference type="InterPro" id="IPR008269">
    <property type="entry name" value="Lon_proteolytic"/>
</dbReference>
<dbReference type="EMBL" id="BMXI01000001">
    <property type="protein sequence ID" value="GHC41794.1"/>
    <property type="molecule type" value="Genomic_DNA"/>
</dbReference>
<dbReference type="Proteomes" id="UP000644507">
    <property type="component" value="Unassembled WGS sequence"/>
</dbReference>
<comment type="caution">
    <text evidence="3">The sequence shown here is derived from an EMBL/GenBank/DDBJ whole genome shotgun (WGS) entry which is preliminary data.</text>
</comment>
<reference evidence="3" key="2">
    <citation type="submission" date="2020-09" db="EMBL/GenBank/DDBJ databases">
        <authorList>
            <person name="Sun Q."/>
            <person name="Kim S."/>
        </authorList>
    </citation>
    <scope>NUCLEOTIDE SEQUENCE</scope>
    <source>
        <strain evidence="3">KCTC 12988</strain>
    </source>
</reference>